<gene>
    <name evidence="3" type="ORF">G1H19_03035</name>
</gene>
<accession>A0A7K3W942</accession>
<dbReference type="Pfam" id="PF01590">
    <property type="entry name" value="GAF"/>
    <property type="match status" value="1"/>
</dbReference>
<dbReference type="SUPFAM" id="SSF55781">
    <property type="entry name" value="GAF domain-like"/>
    <property type="match status" value="1"/>
</dbReference>
<dbReference type="EMBL" id="JAAGWK010000005">
    <property type="protein sequence ID" value="NEL52988.1"/>
    <property type="molecule type" value="Genomic_DNA"/>
</dbReference>
<dbReference type="RefSeq" id="WP_152730197.1">
    <property type="nucleotide sequence ID" value="NZ_JAABOZ010000005.1"/>
</dbReference>
<dbReference type="InterPro" id="IPR003018">
    <property type="entry name" value="GAF"/>
</dbReference>
<comment type="caution">
    <text evidence="3">The sequence shown here is derived from an EMBL/GenBank/DDBJ whole genome shotgun (WGS) entry which is preliminary data.</text>
</comment>
<dbReference type="AlphaFoldDB" id="A0A7K3W942"/>
<dbReference type="PANTHER" id="PTHR43102:SF2">
    <property type="entry name" value="GAF DOMAIN-CONTAINING PROTEIN"/>
    <property type="match status" value="1"/>
</dbReference>
<feature type="compositionally biased region" description="Pro residues" evidence="1">
    <location>
        <begin position="1"/>
        <end position="10"/>
    </location>
</feature>
<keyword evidence="4" id="KW-1185">Reference proteome</keyword>
<evidence type="ECO:0000259" key="2">
    <source>
        <dbReference type="SMART" id="SM00065"/>
    </source>
</evidence>
<reference evidence="3 4" key="1">
    <citation type="submission" date="2020-02" db="EMBL/GenBank/DDBJ databases">
        <title>The whole genome sequence of CPCC 205119.</title>
        <authorList>
            <person name="Jiang Z."/>
        </authorList>
    </citation>
    <scope>NUCLEOTIDE SEQUENCE [LARGE SCALE GENOMIC DNA]</scope>
    <source>
        <strain evidence="3 4">CPCC 205119</strain>
    </source>
</reference>
<name>A0A7K3W942_9ACTN</name>
<proteinExistence type="predicted"/>
<dbReference type="Proteomes" id="UP000470470">
    <property type="component" value="Unassembled WGS sequence"/>
</dbReference>
<dbReference type="Gene3D" id="3.30.450.40">
    <property type="match status" value="1"/>
</dbReference>
<organism evidence="3 4">
    <name type="scientific">Goekera deserti</name>
    <dbReference type="NCBI Taxonomy" id="2497753"/>
    <lineage>
        <taxon>Bacteria</taxon>
        <taxon>Bacillati</taxon>
        <taxon>Actinomycetota</taxon>
        <taxon>Actinomycetes</taxon>
        <taxon>Geodermatophilales</taxon>
        <taxon>Geodermatophilaceae</taxon>
        <taxon>Goekera</taxon>
    </lineage>
</organism>
<sequence length="282" mass="30252">MTEPRVPLPRLPSHRMSAPTTDDARTALTSLTGEDVDALWAEVCAEAGVPEGAYLLDLDQMTALADAVAARPGAVGLAGRALAIRVATYRALSTHETTALPTDWARRSMESLLRGRVPDTARMAEILDLDLFSDAARARLDRAARRVAERFGAPIGLVSIVLEGSQQFAGSHGLEGWLAEVGGTPLEWSFCATSVRTREAYIVPDAHSDVIQRTNPLVDQDGVRTYAGVPLVTSRGQVLGNYCLIGSEARSWTAEETAELQAMADALVAELERTRVSGRTTV</sequence>
<feature type="region of interest" description="Disordered" evidence="1">
    <location>
        <begin position="1"/>
        <end position="22"/>
    </location>
</feature>
<feature type="domain" description="GAF" evidence="2">
    <location>
        <begin position="135"/>
        <end position="281"/>
    </location>
</feature>
<dbReference type="PANTHER" id="PTHR43102">
    <property type="entry name" value="SLR1143 PROTEIN"/>
    <property type="match status" value="1"/>
</dbReference>
<dbReference type="SMART" id="SM00065">
    <property type="entry name" value="GAF"/>
    <property type="match status" value="1"/>
</dbReference>
<evidence type="ECO:0000313" key="4">
    <source>
        <dbReference type="Proteomes" id="UP000470470"/>
    </source>
</evidence>
<dbReference type="InterPro" id="IPR029016">
    <property type="entry name" value="GAF-like_dom_sf"/>
</dbReference>
<evidence type="ECO:0000256" key="1">
    <source>
        <dbReference type="SAM" id="MobiDB-lite"/>
    </source>
</evidence>
<protein>
    <submittedName>
        <fullName evidence="3">GAF domain-containing protein</fullName>
    </submittedName>
</protein>
<evidence type="ECO:0000313" key="3">
    <source>
        <dbReference type="EMBL" id="NEL52988.1"/>
    </source>
</evidence>